<reference evidence="1" key="1">
    <citation type="submission" date="2018-05" db="EMBL/GenBank/DDBJ databases">
        <authorList>
            <person name="Lanie J.A."/>
            <person name="Ng W.-L."/>
            <person name="Kazmierczak K.M."/>
            <person name="Andrzejewski T.M."/>
            <person name="Davidsen T.M."/>
            <person name="Wayne K.J."/>
            <person name="Tettelin H."/>
            <person name="Glass J.I."/>
            <person name="Rusch D."/>
            <person name="Podicherti R."/>
            <person name="Tsui H.-C.T."/>
            <person name="Winkler M.E."/>
        </authorList>
    </citation>
    <scope>NUCLEOTIDE SEQUENCE</scope>
</reference>
<feature type="non-terminal residue" evidence="1">
    <location>
        <position position="38"/>
    </location>
</feature>
<sequence>VAVNLAVKTDQRSKNKALWLHPEGFFVPRKLVPGEGLE</sequence>
<gene>
    <name evidence="1" type="ORF">METZ01_LOCUS397719</name>
</gene>
<accession>A0A382VFP3</accession>
<name>A0A382VFP3_9ZZZZ</name>
<evidence type="ECO:0000313" key="1">
    <source>
        <dbReference type="EMBL" id="SVD44865.1"/>
    </source>
</evidence>
<dbReference type="AlphaFoldDB" id="A0A382VFP3"/>
<protein>
    <submittedName>
        <fullName evidence="1">Uncharacterized protein</fullName>
    </submittedName>
</protein>
<feature type="non-terminal residue" evidence="1">
    <location>
        <position position="1"/>
    </location>
</feature>
<proteinExistence type="predicted"/>
<dbReference type="EMBL" id="UINC01151326">
    <property type="protein sequence ID" value="SVD44865.1"/>
    <property type="molecule type" value="Genomic_DNA"/>
</dbReference>
<organism evidence="1">
    <name type="scientific">marine metagenome</name>
    <dbReference type="NCBI Taxonomy" id="408172"/>
    <lineage>
        <taxon>unclassified sequences</taxon>
        <taxon>metagenomes</taxon>
        <taxon>ecological metagenomes</taxon>
    </lineage>
</organism>